<feature type="domain" description="EGF-like" evidence="7">
    <location>
        <begin position="2510"/>
        <end position="2548"/>
    </location>
</feature>
<keyword evidence="2" id="KW-0245">EGF-like domain</keyword>
<dbReference type="Pfam" id="PF00754">
    <property type="entry name" value="F5_F8_type_C"/>
    <property type="match status" value="3"/>
</dbReference>
<dbReference type="Gene3D" id="2.10.25.10">
    <property type="entry name" value="Laminin"/>
    <property type="match status" value="1"/>
</dbReference>
<dbReference type="SUPFAM" id="SSF49785">
    <property type="entry name" value="Galactose-binding domain-like"/>
    <property type="match status" value="3"/>
</dbReference>
<dbReference type="RefSeq" id="XP_038052538.1">
    <property type="nucleotide sequence ID" value="XM_038196610.1"/>
</dbReference>
<dbReference type="SMART" id="SM00231">
    <property type="entry name" value="FA58C"/>
    <property type="match status" value="3"/>
</dbReference>
<dbReference type="Gene3D" id="3.30.70.960">
    <property type="entry name" value="SEA domain"/>
    <property type="match status" value="1"/>
</dbReference>
<dbReference type="PROSITE" id="PS50825">
    <property type="entry name" value="HYR"/>
    <property type="match status" value="11"/>
</dbReference>
<feature type="domain" description="F5/8 type C" evidence="5">
    <location>
        <begin position="1"/>
        <end position="32"/>
    </location>
</feature>
<feature type="domain" description="F5/8 type C" evidence="5">
    <location>
        <begin position="652"/>
        <end position="819"/>
    </location>
</feature>
<dbReference type="InterPro" id="IPR008979">
    <property type="entry name" value="Galactose-bd-like_sf"/>
</dbReference>
<comment type="caution">
    <text evidence="2">Lacks conserved residue(s) required for the propagation of feature annotation.</text>
</comment>
<feature type="domain" description="HYR" evidence="8">
    <location>
        <begin position="1170"/>
        <end position="1265"/>
    </location>
</feature>
<feature type="transmembrane region" description="Helical" evidence="4">
    <location>
        <begin position="2556"/>
        <end position="2585"/>
    </location>
</feature>
<feature type="domain" description="HYR" evidence="8">
    <location>
        <begin position="1085"/>
        <end position="1169"/>
    </location>
</feature>
<dbReference type="InterPro" id="IPR003410">
    <property type="entry name" value="HYR_dom"/>
</dbReference>
<evidence type="ECO:0000259" key="5">
    <source>
        <dbReference type="PROSITE" id="PS50022"/>
    </source>
</evidence>
<keyword evidence="4" id="KW-1133">Transmembrane helix</keyword>
<dbReference type="InterPro" id="IPR036364">
    <property type="entry name" value="SEA_dom_sf"/>
</dbReference>
<dbReference type="GeneID" id="119725269"/>
<dbReference type="InterPro" id="IPR000742">
    <property type="entry name" value="EGF"/>
</dbReference>
<evidence type="ECO:0000259" key="8">
    <source>
        <dbReference type="PROSITE" id="PS50825"/>
    </source>
</evidence>
<feature type="domain" description="HYR" evidence="8">
    <location>
        <begin position="1539"/>
        <end position="1623"/>
    </location>
</feature>
<feature type="domain" description="SEA" evidence="6">
    <location>
        <begin position="2401"/>
        <end position="2514"/>
    </location>
</feature>
<dbReference type="InterPro" id="IPR000082">
    <property type="entry name" value="SEA_dom"/>
</dbReference>
<dbReference type="PANTHER" id="PTHR24273:SF32">
    <property type="entry name" value="HYALIN"/>
    <property type="match status" value="1"/>
</dbReference>
<evidence type="ECO:0000256" key="1">
    <source>
        <dbReference type="ARBA" id="ARBA00022737"/>
    </source>
</evidence>
<dbReference type="PROSITE" id="PS50024">
    <property type="entry name" value="SEA"/>
    <property type="match status" value="1"/>
</dbReference>
<keyword evidence="1" id="KW-0677">Repeat</keyword>
<feature type="domain" description="F5/8 type C" evidence="5">
    <location>
        <begin position="823"/>
        <end position="987"/>
    </location>
</feature>
<feature type="domain" description="HYR" evidence="8">
    <location>
        <begin position="568"/>
        <end position="650"/>
    </location>
</feature>
<dbReference type="Pfam" id="PF02494">
    <property type="entry name" value="HYR"/>
    <property type="match status" value="15"/>
</dbReference>
<feature type="region of interest" description="Disordered" evidence="3">
    <location>
        <begin position="2261"/>
        <end position="2332"/>
    </location>
</feature>
<proteinExistence type="predicted"/>
<dbReference type="SUPFAM" id="SSF82671">
    <property type="entry name" value="SEA domain"/>
    <property type="match status" value="1"/>
</dbReference>
<keyword evidence="4" id="KW-0472">Membrane</keyword>
<evidence type="ECO:0000313" key="10">
    <source>
        <dbReference type="Proteomes" id="UP000887568"/>
    </source>
</evidence>
<feature type="domain" description="HYR" evidence="8">
    <location>
        <begin position="1897"/>
        <end position="1981"/>
    </location>
</feature>
<evidence type="ECO:0000256" key="4">
    <source>
        <dbReference type="SAM" id="Phobius"/>
    </source>
</evidence>
<evidence type="ECO:0000256" key="2">
    <source>
        <dbReference type="PROSITE-ProRule" id="PRU00076"/>
    </source>
</evidence>
<dbReference type="CDD" id="cd00057">
    <property type="entry name" value="FA58C"/>
    <property type="match status" value="3"/>
</dbReference>
<feature type="compositionally biased region" description="Polar residues" evidence="3">
    <location>
        <begin position="2271"/>
        <end position="2293"/>
    </location>
</feature>
<keyword evidence="4" id="KW-0812">Transmembrane</keyword>
<dbReference type="PROSITE" id="PS50022">
    <property type="entry name" value="FA58C_3"/>
    <property type="match status" value="4"/>
</dbReference>
<dbReference type="Proteomes" id="UP000887568">
    <property type="component" value="Unplaced"/>
</dbReference>
<dbReference type="EnsemblMetazoa" id="XM_038196610.1">
    <property type="protein sequence ID" value="XP_038052538.1"/>
    <property type="gene ID" value="LOC119725269"/>
</dbReference>
<feature type="domain" description="HYR" evidence="8">
    <location>
        <begin position="2076"/>
        <end position="2160"/>
    </location>
</feature>
<name>A0A913ZL58_PATMI</name>
<dbReference type="OrthoDB" id="6105840at2759"/>
<reference evidence="9" key="1">
    <citation type="submission" date="2022-11" db="UniProtKB">
        <authorList>
            <consortium name="EnsemblMetazoa"/>
        </authorList>
    </citation>
    <scope>IDENTIFICATION</scope>
</reference>
<feature type="domain" description="HYR" evidence="8">
    <location>
        <begin position="1718"/>
        <end position="1802"/>
    </location>
</feature>
<dbReference type="PROSITE" id="PS01186">
    <property type="entry name" value="EGF_2"/>
    <property type="match status" value="1"/>
</dbReference>
<dbReference type="PROSITE" id="PS00022">
    <property type="entry name" value="EGF_1"/>
    <property type="match status" value="1"/>
</dbReference>
<evidence type="ECO:0000259" key="6">
    <source>
        <dbReference type="PROSITE" id="PS50024"/>
    </source>
</evidence>
<dbReference type="Gene3D" id="2.60.120.260">
    <property type="entry name" value="Galactose-binding domain-like"/>
    <property type="match status" value="4"/>
</dbReference>
<evidence type="ECO:0000256" key="3">
    <source>
        <dbReference type="SAM" id="MobiDB-lite"/>
    </source>
</evidence>
<dbReference type="PROSITE" id="PS50026">
    <property type="entry name" value="EGF_3"/>
    <property type="match status" value="2"/>
</dbReference>
<dbReference type="PROSITE" id="PS01286">
    <property type="entry name" value="FA58C_2"/>
    <property type="match status" value="2"/>
</dbReference>
<dbReference type="PROSITE" id="PS01285">
    <property type="entry name" value="FA58C_1"/>
    <property type="match status" value="3"/>
</dbReference>
<dbReference type="SMART" id="SM00181">
    <property type="entry name" value="EGF"/>
    <property type="match status" value="2"/>
</dbReference>
<feature type="domain" description="HYR" evidence="8">
    <location>
        <begin position="376"/>
        <end position="473"/>
    </location>
</feature>
<dbReference type="PANTHER" id="PTHR24273">
    <property type="entry name" value="FI04643P-RELATED"/>
    <property type="match status" value="1"/>
</dbReference>
<feature type="domain" description="F5/8 type C" evidence="5">
    <location>
        <begin position="36"/>
        <end position="200"/>
    </location>
</feature>
<organism evidence="9 10">
    <name type="scientific">Patiria miniata</name>
    <name type="common">Bat star</name>
    <name type="synonym">Asterina miniata</name>
    <dbReference type="NCBI Taxonomy" id="46514"/>
    <lineage>
        <taxon>Eukaryota</taxon>
        <taxon>Metazoa</taxon>
        <taxon>Echinodermata</taxon>
        <taxon>Eleutherozoa</taxon>
        <taxon>Asterozoa</taxon>
        <taxon>Asteroidea</taxon>
        <taxon>Valvatacea</taxon>
        <taxon>Valvatida</taxon>
        <taxon>Asterinidae</taxon>
        <taxon>Patiria</taxon>
    </lineage>
</organism>
<dbReference type="InterPro" id="IPR000421">
    <property type="entry name" value="FA58C"/>
</dbReference>
<dbReference type="SUPFAM" id="SSF57196">
    <property type="entry name" value="EGF/Laminin"/>
    <property type="match status" value="1"/>
</dbReference>
<evidence type="ECO:0000313" key="9">
    <source>
        <dbReference type="EnsemblMetazoa" id="XP_038052538.1"/>
    </source>
</evidence>
<feature type="domain" description="EGF-like" evidence="7">
    <location>
        <begin position="2347"/>
        <end position="2390"/>
    </location>
</feature>
<feature type="disulfide bond" evidence="2">
    <location>
        <begin position="2538"/>
        <end position="2547"/>
    </location>
</feature>
<feature type="domain" description="HYR" evidence="8">
    <location>
        <begin position="2161"/>
        <end position="2256"/>
    </location>
</feature>
<accession>A0A913ZL58</accession>
<feature type="disulfide bond" evidence="2">
    <location>
        <begin position="2519"/>
        <end position="2536"/>
    </location>
</feature>
<keyword evidence="2" id="KW-1015">Disulfide bond</keyword>
<keyword evidence="10" id="KW-1185">Reference proteome</keyword>
<sequence length="2657" mass="287046">MIFATPVTAKIIRLLPTEYNVWPTLRMELLGCRDVCFQPLGVQDGSVPDSSFTASSWRSNLDENDCLPANGRLNIGHGNDGTTLGGWCPATNNTDDEPWLAVDLGQALRVEGVLTQGGNHSDPAMMEWVTKFRVEYKVHSSDNWMKIKNRKRKTRVFPGNEDVNTPVRHLFYVPTVLRFIRIVVMDYEGYPSLRFEVLGCKAPSNITCPSPDSFTLAPGMGEVEVVFPAVTSTDPYFNRFTVTISDVDPLVSSGGVMWRVGENSTFPPPMNSNEQTVHYIATDDAGNQATCAWTFEVIDNEPPEFDNCENVTLYTDPYKNYTTAIPSAPTASDNIAATVECSAIPNQLEIGVHQVSCIANDSASNTDMCEFEIYVVDIQDPVISCPSRGSFPTEPRQPNATVVFPGDYVASDNSGDFQVIITELSPNSSEPNGMTWTVGDAVVLGIGDHTFFYLVTDGAGNEDYCAWDVEVYDNQDPVISCPPSRSFPTDPGQPNATVIFPDDYVASDNSGDFQVIVTEFSPNSSEPNGMTWTIGDAVVLGIGNHTFFYLVTDAAGNEDYCAWDVEVYDDQPPVLQCPSDVFKSTLAGSDMGTASWSPVTATDNSGVMSTIVASHTSGQMFTLGEHTVEFTGMDPYGNVGRCNFTVTITEFCIEPLGMEDLGIHGSSIFASSFFKWSSSDNIRHLCRAQNARLNLPLGTNPNRQNGGWCPDEADKNTTSYIQIDLGRSLQVEGIITQGGGFTDTDEWIEQYQLRYRYAKGQPWNYILDENGDIKEFTGNTDKSSPVTRIFDAPITAQFIRFIPTAYHVWPTLRMELLGCRDVCFQPLGVQDGSVPDSSFTASSWRSNLDENDCLPANGRLNFGHGNDGTTLGGWCPATNNTDNEPWLAVDLGQALRVEGVLIQGGNHSDPAMMEWVTKFRVDYKVNSSDDWMTIMNRRERTMVFLGNEDANTPNRHLFYVPTVVRFIRIVVIEYEGYPSLRFEVLGCKAPSNITCPSPDSFTLAPGMGEVEVVFPAVTSTDPYFNRFTVTISDVDPPVSSGGDMWRVGENSTFPPPMNSNEQTVHYIATDDAGNQATCAWTFEVIDNQPPVLQCPTDQEESTLDGSDMGMASWSLATVTDNSGVVSTPVASHTSGQMFTIGVHTVEFTAMDPHPDGNLGRCNFTVTITDNQAPVISCPPNGSFATDPGQPNATVMFPNDYVASDNSGEFQVIITEFSPNSSEPNGMTWTVGEAVVLGIGNHTFFYLVTDAAGNEDYCAWDVEVYDNQDPVISCPPNGSFPTDPGQPNATVMFPNDYVASDNSGEFQVIVTELSPNFSEPNGMTWTVGEAVVLGIGNHTFFYLVTDAAGNEDYCAWDVEVYDNQPPLLQCPTDVEESTIDGSDMGMASWSLATVTDNSGVVSTPVASHTSGQMFTIGVHTVEFTAMDPHPDGNLGRCNFTVTITDNQAPVISCPPNGSFATDPGQPNATVMFPNDFVTSDNSGEFQVIVTELSPNSSEPNGMTWTVGEAVVLGIGNHTFFYLVTDAAGNEDYCTWDVEVYDNQPPLLQCPTDVEESTIDGSDMGMASWSLATVTDNSGVVSTPVASHTSGQMFTIGVHTVEFTAMDPHPDGNLGRCNFTVTITDNQAPVISCPPNGSFATDPGQPNATVMFPNDYVASDNSGEFQVIVTELSPNSSEPNGMTWTVGDAVVLGIGNHTFFYLVTDAAGNEDHCTWDVEVYDNQPPLLQCPTDVEESTLDGSDMGMASWSLATVTDNSGVVSTPVASHTSGQMFTIGVHTVEFTAMDPHPDGNLGRCNFTVTITDNQAPVISCPPNGSFATDPGQPNATVMFPNDYVASDNSGEFQVIVTELSPNSSEPNGMTWTVGEAVVLGIGNHTFFYLVTDAAGNEDYCTWDVEVYDNQPPLLQCPTDVEESTIDGSDMGMASWSLATVTDNSGVVSTPVASHTSGQMFTIGVHTVEFTAMDPHPDGNLGRCNFTVTITDNQAPVISCPPNGSVATDPGQPNATVMFPNDYVASDNSGEFQVIVTELSPNSSEPNGMTWTVGEAVVLGIGNHTFFYLVTDAAGNEDYCAWDVEVYDNQPPLLQCPTDVEESTIDGSDMGMASWSLATVTDNSGVVSTPVASHTSGQMFTIGVHTVEFTAMDPHPDSNLGRCNFTVTITDNQAPVISCPPNGSFATDPGQPNATLMFPNDYVASDNSGEFQVIVTELSPNSSEPNGMTWTVGEAVVLGIGNHTFFYLVTDAAGNEDYCAWDVEVYATSTPKPATTHEAEPNSDTTTTGSVSDETNNATSTPKPATTHEAEPNSDTTTTGSVSDETSNRIITSTPNPISALEQTTSLEPFTVTETAQLTDECSPQNETPCSGDLTCIFLLGRHQCDCPFASGQSGDSDICIEVDEFRLSIVIVEFVRSNGAIITAEFNSAFLDPSSSEFQTLQVDLERILHTLFQDIPGFLRVRVFSFFSGSIGVVPIVSFNTESPTTMEMVEEALTRSITDGNLLSGSEYKVVPSLTTAQELVCEDGYCLNGGTCTPSTVDYASTCLCATGYSGTRCDEGQGVSSITIILILVACLVLIAVIVVVVCCFFAVGVINRRKQQLYQDHHGWDMPSADDMDLFYNLRYHTGSARRVPSGGFGSGTAYIASGMEAEEIAMHDLRRFRNSVI</sequence>
<dbReference type="CDD" id="cd00054">
    <property type="entry name" value="EGF_CA"/>
    <property type="match status" value="1"/>
</dbReference>
<feature type="domain" description="HYR" evidence="8">
    <location>
        <begin position="1360"/>
        <end position="1444"/>
    </location>
</feature>
<feature type="compositionally biased region" description="Polar residues" evidence="3">
    <location>
        <begin position="2302"/>
        <end position="2332"/>
    </location>
</feature>
<protein>
    <submittedName>
        <fullName evidence="9">Uncharacterized protein</fullName>
    </submittedName>
</protein>
<feature type="domain" description="HYR" evidence="8">
    <location>
        <begin position="198"/>
        <end position="299"/>
    </location>
</feature>
<evidence type="ECO:0000259" key="7">
    <source>
        <dbReference type="PROSITE" id="PS50026"/>
    </source>
</evidence>